<name>A0A317WYX0_9EURO</name>
<dbReference type="AlphaFoldDB" id="A0A317WYX0"/>
<dbReference type="Proteomes" id="UP000246702">
    <property type="component" value="Unassembled WGS sequence"/>
</dbReference>
<dbReference type="RefSeq" id="XP_025469297.1">
    <property type="nucleotide sequence ID" value="XM_025607370.1"/>
</dbReference>
<reference evidence="1 2" key="1">
    <citation type="submission" date="2016-12" db="EMBL/GenBank/DDBJ databases">
        <title>The genomes of Aspergillus section Nigri reveals drivers in fungal speciation.</title>
        <authorList>
            <consortium name="DOE Joint Genome Institute"/>
            <person name="Vesth T.C."/>
            <person name="Nybo J."/>
            <person name="Theobald S."/>
            <person name="Brandl J."/>
            <person name="Frisvad J.C."/>
            <person name="Nielsen K.F."/>
            <person name="Lyhne E.K."/>
            <person name="Kogle M.E."/>
            <person name="Kuo A."/>
            <person name="Riley R."/>
            <person name="Clum A."/>
            <person name="Nolan M."/>
            <person name="Lipzen A."/>
            <person name="Salamov A."/>
            <person name="Henrissat B."/>
            <person name="Wiebenga A."/>
            <person name="De Vries R.P."/>
            <person name="Grigoriev I.V."/>
            <person name="Mortensen U.H."/>
            <person name="Andersen M.R."/>
            <person name="Baker S.E."/>
        </authorList>
    </citation>
    <scope>NUCLEOTIDE SEQUENCE [LARGE SCALE GENOMIC DNA]</scope>
    <source>
        <strain evidence="1 2">CBS 115572</strain>
    </source>
</reference>
<accession>A0A317WYX0</accession>
<evidence type="ECO:0000313" key="2">
    <source>
        <dbReference type="Proteomes" id="UP000246702"/>
    </source>
</evidence>
<dbReference type="GeneID" id="37109513"/>
<sequence length="546" mass="62293">MIAGASHRLVPRDALRRSFLHNVSRIALPIPSLLQLPTRFPRKPPAMFSGRHSRLLRQCRIHYRPETIPRPGTLPPPGHLIRHPRPTSGKVQSFHTTISKNAARSPIARNTQSRRVRSPMSEEGIFQRIVDGNLPQSLQRLEANAEYHYEKWKETYGFSGSYERGKVSLQVYKRVAKTLLQTAYSEPPSARAIRNISTDVDTIWNISKCLFDPANDAIYFWLVSACALAGSPTPSLLVANVYLSMLNQNEYPLRTQILDQVETMALRNHEPRAMLLQSRVLIKRGEYKDAMALMDHLMTVIYPANRVEGAETPLTFQKWTPLPDVYTKLQQKLKEQGIDWGLSEEESLRLFAVDYQIPAHLPAYASMMFRKGDLEAYERYMNQAATAGVSGACHSLGSFYYLTARGRFPRRGDVGFVQPADGILDAEPCWESSWSQYLQGVHSYKHYDRLARQWFELGMAGKDDRSSLILALLHRRAGNFGTAQKCYESLKHSPRQAVDRLTADELALCWTNPYHIIEVPECLLQVEYHPDHAEWGELPGYNVYVR</sequence>
<organism evidence="1 2">
    <name type="scientific">Aspergillus sclerotioniger CBS 115572</name>
    <dbReference type="NCBI Taxonomy" id="1450535"/>
    <lineage>
        <taxon>Eukaryota</taxon>
        <taxon>Fungi</taxon>
        <taxon>Dikarya</taxon>
        <taxon>Ascomycota</taxon>
        <taxon>Pezizomycotina</taxon>
        <taxon>Eurotiomycetes</taxon>
        <taxon>Eurotiomycetidae</taxon>
        <taxon>Eurotiales</taxon>
        <taxon>Aspergillaceae</taxon>
        <taxon>Aspergillus</taxon>
        <taxon>Aspergillus subgen. Circumdati</taxon>
    </lineage>
</organism>
<evidence type="ECO:0000313" key="1">
    <source>
        <dbReference type="EMBL" id="PWY91569.1"/>
    </source>
</evidence>
<keyword evidence="2" id="KW-1185">Reference proteome</keyword>
<dbReference type="EMBL" id="MSFK01000009">
    <property type="protein sequence ID" value="PWY91569.1"/>
    <property type="molecule type" value="Genomic_DNA"/>
</dbReference>
<proteinExistence type="predicted"/>
<comment type="caution">
    <text evidence="1">The sequence shown here is derived from an EMBL/GenBank/DDBJ whole genome shotgun (WGS) entry which is preliminary data.</text>
</comment>
<dbReference type="OrthoDB" id="250175at2759"/>
<dbReference type="STRING" id="1450535.A0A317WYX0"/>
<protein>
    <submittedName>
        <fullName evidence="1">Uncharacterized protein</fullName>
    </submittedName>
</protein>
<gene>
    <name evidence="1" type="ORF">BO94DRAFT_397346</name>
</gene>